<evidence type="ECO:0000256" key="1">
    <source>
        <dbReference type="ARBA" id="ARBA00008542"/>
    </source>
</evidence>
<dbReference type="Gene3D" id="3.40.50.880">
    <property type="match status" value="1"/>
</dbReference>
<dbReference type="RefSeq" id="WP_161862624.1">
    <property type="nucleotide sequence ID" value="NZ_CP046620.1"/>
</dbReference>
<dbReference type="CDD" id="cd03134">
    <property type="entry name" value="GATase1_PfpI_like"/>
    <property type="match status" value="1"/>
</dbReference>
<dbReference type="NCBIfam" id="TIGR01382">
    <property type="entry name" value="PfpI"/>
    <property type="match status" value="1"/>
</dbReference>
<dbReference type="SUPFAM" id="SSF52317">
    <property type="entry name" value="Class I glutamine amidotransferase-like"/>
    <property type="match status" value="1"/>
</dbReference>
<proteinExistence type="inferred from homology"/>
<sequence length="185" mass="19849">MTSISNAKILILATDGFEQSELQVPLTHLKKLGADVQVATPEGTDIVGWNEKDWGDTVRADLALADASAGDYHALVLPGGQINPDILRTKPEAISLIKAFFDAGKTVAAICHAPWLLIEAGVISGREATSYHSIRTDLVNAGAKWQDKEVVVDNGLITSRSPEDLPAFIDKIVEEIEEGAHERAA</sequence>
<dbReference type="PANTHER" id="PTHR42733">
    <property type="entry name" value="DJ-1 PROTEIN"/>
    <property type="match status" value="1"/>
</dbReference>
<evidence type="ECO:0000313" key="4">
    <source>
        <dbReference type="Proteomes" id="UP000464495"/>
    </source>
</evidence>
<dbReference type="InterPro" id="IPR006286">
    <property type="entry name" value="C56_PfpI-like"/>
</dbReference>
<feature type="domain" description="DJ-1/PfpI" evidence="2">
    <location>
        <begin position="8"/>
        <end position="175"/>
    </location>
</feature>
<organism evidence="3 4">
    <name type="scientific">Algicella marina</name>
    <dbReference type="NCBI Taxonomy" id="2683284"/>
    <lineage>
        <taxon>Bacteria</taxon>
        <taxon>Pseudomonadati</taxon>
        <taxon>Pseudomonadota</taxon>
        <taxon>Alphaproteobacteria</taxon>
        <taxon>Rhodobacterales</taxon>
        <taxon>Paracoccaceae</taxon>
        <taxon>Algicella</taxon>
    </lineage>
</organism>
<dbReference type="InterPro" id="IPR029062">
    <property type="entry name" value="Class_I_gatase-like"/>
</dbReference>
<dbReference type="GO" id="GO:0008233">
    <property type="term" value="F:peptidase activity"/>
    <property type="evidence" value="ECO:0007669"/>
    <property type="project" value="UniProtKB-KW"/>
</dbReference>
<dbReference type="EMBL" id="CP046620">
    <property type="protein sequence ID" value="QHQ36069.1"/>
    <property type="molecule type" value="Genomic_DNA"/>
</dbReference>
<dbReference type="KEGG" id="amaq:GO499_13240"/>
<reference evidence="3 4" key="1">
    <citation type="submission" date="2019-12" db="EMBL/GenBank/DDBJ databases">
        <title>Complete genome sequence of Algicella marina strain 9Alg 56(T) isolated from the red alga Tichocarpus crinitus.</title>
        <authorList>
            <person name="Kim S.-G."/>
            <person name="Nedashkovskaya O.I."/>
        </authorList>
    </citation>
    <scope>NUCLEOTIDE SEQUENCE [LARGE SCALE GENOMIC DNA]</scope>
    <source>
        <strain evidence="3 4">9Alg 56</strain>
    </source>
</reference>
<dbReference type="InterPro" id="IPR002818">
    <property type="entry name" value="DJ-1/PfpI"/>
</dbReference>
<keyword evidence="3" id="KW-0645">Protease</keyword>
<accession>A0A6P1T484</accession>
<dbReference type="PANTHER" id="PTHR42733:SF12">
    <property type="entry name" value="PROTEINASE"/>
    <property type="match status" value="1"/>
</dbReference>
<name>A0A6P1T484_9RHOB</name>
<dbReference type="PROSITE" id="PS51276">
    <property type="entry name" value="PEPTIDASE_C56_PFPI"/>
    <property type="match status" value="1"/>
</dbReference>
<keyword evidence="4" id="KW-1185">Reference proteome</keyword>
<dbReference type="Proteomes" id="UP000464495">
    <property type="component" value="Chromosome"/>
</dbReference>
<keyword evidence="3" id="KW-0378">Hydrolase</keyword>
<evidence type="ECO:0000313" key="3">
    <source>
        <dbReference type="EMBL" id="QHQ36069.1"/>
    </source>
</evidence>
<comment type="similarity">
    <text evidence="1">Belongs to the peptidase C56 family.</text>
</comment>
<dbReference type="Pfam" id="PF01965">
    <property type="entry name" value="DJ-1_PfpI"/>
    <property type="match status" value="1"/>
</dbReference>
<evidence type="ECO:0000259" key="2">
    <source>
        <dbReference type="Pfam" id="PF01965"/>
    </source>
</evidence>
<gene>
    <name evidence="3" type="ORF">GO499_13240</name>
</gene>
<dbReference type="AlphaFoldDB" id="A0A6P1T484"/>
<dbReference type="GO" id="GO:0006508">
    <property type="term" value="P:proteolysis"/>
    <property type="evidence" value="ECO:0007669"/>
    <property type="project" value="UniProtKB-KW"/>
</dbReference>
<protein>
    <submittedName>
        <fullName evidence="3">DJ-1/PfpI/YhbO family deglycase/protease</fullName>
    </submittedName>
</protein>